<sequence length="91" mass="10511">MNINGVKEGSEHPHKSAQTFRRARAIAFLDKLMINRSALQQQLKESEVETTKQVISGELKATEAIIDEFIHMFQIHEITSDKRENFNLDRT</sequence>
<accession>A0A1R0WUN0</accession>
<dbReference type="EMBL" id="MKQP01000078">
    <property type="protein sequence ID" value="OMD21586.1"/>
    <property type="molecule type" value="Genomic_DNA"/>
</dbReference>
<evidence type="ECO:0000313" key="1">
    <source>
        <dbReference type="EMBL" id="OMD21586.1"/>
    </source>
</evidence>
<reference evidence="1 2" key="1">
    <citation type="submission" date="2016-10" db="EMBL/GenBank/DDBJ databases">
        <title>Paenibacillus species isolates.</title>
        <authorList>
            <person name="Beno S.M."/>
        </authorList>
    </citation>
    <scope>NUCLEOTIDE SEQUENCE [LARGE SCALE GENOMIC DNA]</scope>
    <source>
        <strain evidence="1 2">FSL H7-0604</strain>
    </source>
</reference>
<name>A0A1R0WUN0_9BACL</name>
<gene>
    <name evidence="1" type="ORF">BJP51_07845</name>
</gene>
<organism evidence="1 2">
    <name type="scientific">Paenibacillus odorifer</name>
    <dbReference type="NCBI Taxonomy" id="189426"/>
    <lineage>
        <taxon>Bacteria</taxon>
        <taxon>Bacillati</taxon>
        <taxon>Bacillota</taxon>
        <taxon>Bacilli</taxon>
        <taxon>Bacillales</taxon>
        <taxon>Paenibacillaceae</taxon>
        <taxon>Paenibacillus</taxon>
    </lineage>
</organism>
<proteinExistence type="predicted"/>
<protein>
    <submittedName>
        <fullName evidence="1">Uncharacterized protein</fullName>
    </submittedName>
</protein>
<comment type="caution">
    <text evidence="1">The sequence shown here is derived from an EMBL/GenBank/DDBJ whole genome shotgun (WGS) entry which is preliminary data.</text>
</comment>
<dbReference type="Proteomes" id="UP000187465">
    <property type="component" value="Unassembled WGS sequence"/>
</dbReference>
<dbReference type="AlphaFoldDB" id="A0A1R0WUN0"/>
<evidence type="ECO:0000313" key="2">
    <source>
        <dbReference type="Proteomes" id="UP000187465"/>
    </source>
</evidence>